<feature type="region of interest" description="Disordered" evidence="1">
    <location>
        <begin position="1"/>
        <end position="39"/>
    </location>
</feature>
<protein>
    <submittedName>
        <fullName evidence="2">Uncharacterized protein</fullName>
    </submittedName>
</protein>
<comment type="caution">
    <text evidence="2">The sequence shown here is derived from an EMBL/GenBank/DDBJ whole genome shotgun (WGS) entry which is preliminary data.</text>
</comment>
<keyword evidence="3" id="KW-1185">Reference proteome</keyword>
<proteinExistence type="predicted"/>
<evidence type="ECO:0000256" key="1">
    <source>
        <dbReference type="SAM" id="MobiDB-lite"/>
    </source>
</evidence>
<evidence type="ECO:0000313" key="2">
    <source>
        <dbReference type="EMBL" id="KAF7269458.1"/>
    </source>
</evidence>
<name>A0A834M3P9_RHYFE</name>
<dbReference type="OrthoDB" id="6338233at2759"/>
<evidence type="ECO:0000313" key="3">
    <source>
        <dbReference type="Proteomes" id="UP000625711"/>
    </source>
</evidence>
<reference evidence="2" key="1">
    <citation type="submission" date="2020-08" db="EMBL/GenBank/DDBJ databases">
        <title>Genome sequencing and assembly of the red palm weevil Rhynchophorus ferrugineus.</title>
        <authorList>
            <person name="Dias G.B."/>
            <person name="Bergman C.M."/>
            <person name="Manee M."/>
        </authorList>
    </citation>
    <scope>NUCLEOTIDE SEQUENCE</scope>
    <source>
        <strain evidence="2">AA-2017</strain>
        <tissue evidence="2">Whole larva</tissue>
    </source>
</reference>
<gene>
    <name evidence="2" type="ORF">GWI33_017509</name>
</gene>
<dbReference type="AlphaFoldDB" id="A0A834M3P9"/>
<dbReference type="EMBL" id="JAACXV010014224">
    <property type="protein sequence ID" value="KAF7269458.1"/>
    <property type="molecule type" value="Genomic_DNA"/>
</dbReference>
<accession>A0A834M3P9</accession>
<sequence length="178" mass="20451">MEKDKSRGIKHIKGKAKYKDNTKKNPKYVPPKNKPNLESNWDRYTEEVPSRCEKFLTSSNDFAVLSSLPITAGSHFHHKVDEHAIDGDELFSLNMDFLNKCILTIPMYERIDDNSVKKEVSEDIQPEEVNTINDIVHIIENCVIEDSPVVNNPPIVTITQNKAEDDDLEQWLDDLLDD</sequence>
<organism evidence="2 3">
    <name type="scientific">Rhynchophorus ferrugineus</name>
    <name type="common">Red palm weevil</name>
    <name type="synonym">Curculio ferrugineus</name>
    <dbReference type="NCBI Taxonomy" id="354439"/>
    <lineage>
        <taxon>Eukaryota</taxon>
        <taxon>Metazoa</taxon>
        <taxon>Ecdysozoa</taxon>
        <taxon>Arthropoda</taxon>
        <taxon>Hexapoda</taxon>
        <taxon>Insecta</taxon>
        <taxon>Pterygota</taxon>
        <taxon>Neoptera</taxon>
        <taxon>Endopterygota</taxon>
        <taxon>Coleoptera</taxon>
        <taxon>Polyphaga</taxon>
        <taxon>Cucujiformia</taxon>
        <taxon>Curculionidae</taxon>
        <taxon>Dryophthorinae</taxon>
        <taxon>Rhynchophorus</taxon>
    </lineage>
</organism>
<dbReference type="Proteomes" id="UP000625711">
    <property type="component" value="Unassembled WGS sequence"/>
</dbReference>